<dbReference type="InterPro" id="IPR013022">
    <property type="entry name" value="Xyl_isomerase-like_TIM-brl"/>
</dbReference>
<dbReference type="Gene3D" id="3.20.20.150">
    <property type="entry name" value="Divalent-metal-dependent TIM barrel enzymes"/>
    <property type="match status" value="1"/>
</dbReference>
<comment type="caution">
    <text evidence="2">The sequence shown here is derived from an EMBL/GenBank/DDBJ whole genome shotgun (WGS) entry which is preliminary data.</text>
</comment>
<evidence type="ECO:0000313" key="3">
    <source>
        <dbReference type="Proteomes" id="UP000785625"/>
    </source>
</evidence>
<accession>A0ABS2GXL7</accession>
<dbReference type="GO" id="GO:0016853">
    <property type="term" value="F:isomerase activity"/>
    <property type="evidence" value="ECO:0007669"/>
    <property type="project" value="UniProtKB-KW"/>
</dbReference>
<evidence type="ECO:0000259" key="1">
    <source>
        <dbReference type="Pfam" id="PF01261"/>
    </source>
</evidence>
<dbReference type="InterPro" id="IPR036237">
    <property type="entry name" value="Xyl_isomerase-like_sf"/>
</dbReference>
<proteinExistence type="predicted"/>
<evidence type="ECO:0000313" key="2">
    <source>
        <dbReference type="EMBL" id="MBM6940019.1"/>
    </source>
</evidence>
<organism evidence="2 3">
    <name type="scientific">Limosilactobacillus coleohominis</name>
    <dbReference type="NCBI Taxonomy" id="181675"/>
    <lineage>
        <taxon>Bacteria</taxon>
        <taxon>Bacillati</taxon>
        <taxon>Bacillota</taxon>
        <taxon>Bacilli</taxon>
        <taxon>Lactobacillales</taxon>
        <taxon>Lactobacillaceae</taxon>
        <taxon>Limosilactobacillus</taxon>
    </lineage>
</organism>
<sequence length="271" mass="31396">MMLPQLGLKGSRDIEQINDRLQYHPTTYEFYTDTSDFTQDGYKKLFDAVQYVQSQGVENIVIHHPMAYGQFHTELIAPENKFPQLYRFIETSTEQLVRLSSDLNIQCLVHGSYANETQFFIHQYSSVEDAQKACFNRLDRFKKMGGNHIMFENSISPIFSYGEPSLEDEIIDHHYRLAFDTSHCFIYVHGNNEKLIASLNHLKPSIVHYHLVDSYGQQHDSLPLGTGKIDWSAVLPVLNQTATSIYEINLKNNDDCREQLQSHHYLMNLAQ</sequence>
<gene>
    <name evidence="2" type="ORF">H5975_00705</name>
</gene>
<feature type="domain" description="Xylose isomerase-like TIM barrel" evidence="1">
    <location>
        <begin position="172"/>
        <end position="243"/>
    </location>
</feature>
<dbReference type="EMBL" id="JACJKU010000004">
    <property type="protein sequence ID" value="MBM6940019.1"/>
    <property type="molecule type" value="Genomic_DNA"/>
</dbReference>
<dbReference type="RefSeq" id="WP_204784491.1">
    <property type="nucleotide sequence ID" value="NZ_CALVGD010000019.1"/>
</dbReference>
<dbReference type="SUPFAM" id="SSF51658">
    <property type="entry name" value="Xylose isomerase-like"/>
    <property type="match status" value="1"/>
</dbReference>
<name>A0ABS2GXL7_9LACO</name>
<protein>
    <submittedName>
        <fullName evidence="2">Sugar phosphate isomerase/epimerase</fullName>
    </submittedName>
</protein>
<keyword evidence="2" id="KW-0413">Isomerase</keyword>
<keyword evidence="3" id="KW-1185">Reference proteome</keyword>
<dbReference type="Pfam" id="PF01261">
    <property type="entry name" value="AP_endonuc_2"/>
    <property type="match status" value="1"/>
</dbReference>
<dbReference type="Proteomes" id="UP000785625">
    <property type="component" value="Unassembled WGS sequence"/>
</dbReference>
<reference evidence="2 3" key="1">
    <citation type="journal article" date="2021" name="Sci. Rep.">
        <title>The distribution of antibiotic resistance genes in chicken gut microbiota commensals.</title>
        <authorList>
            <person name="Juricova H."/>
            <person name="Matiasovicova J."/>
            <person name="Kubasova T."/>
            <person name="Cejkova D."/>
            <person name="Rychlik I."/>
        </authorList>
    </citation>
    <scope>NUCLEOTIDE SEQUENCE [LARGE SCALE GENOMIC DNA]</scope>
    <source>
        <strain evidence="2 3">An574</strain>
    </source>
</reference>